<gene>
    <name evidence="1" type="ORF">RhiirA4_464204</name>
</gene>
<evidence type="ECO:0000313" key="1">
    <source>
        <dbReference type="EMBL" id="PKY48568.1"/>
    </source>
</evidence>
<proteinExistence type="predicted"/>
<accession>A0A2I1GPI9</accession>
<dbReference type="AlphaFoldDB" id="A0A2I1GPI9"/>
<protein>
    <submittedName>
        <fullName evidence="1">Uncharacterized protein</fullName>
    </submittedName>
</protein>
<sequence>MGAIRIEAIKDIGESYGLGRSIISLSEKSEILKYYTTLNEDFTKRLKNLNKATDGKYIDDKRVKNSPPAKKFQKYWRIEDKIDTLFNGWTPSGLLLLGYLAWNECPWTSGFGIERTPLDFGLLNTEFWNNASVNWFSLG</sequence>
<comment type="caution">
    <text evidence="1">The sequence shown here is derived from an EMBL/GenBank/DDBJ whole genome shotgun (WGS) entry which is preliminary data.</text>
</comment>
<evidence type="ECO:0000313" key="2">
    <source>
        <dbReference type="Proteomes" id="UP000234323"/>
    </source>
</evidence>
<dbReference type="EMBL" id="LLXI01000651">
    <property type="protein sequence ID" value="PKY48568.1"/>
    <property type="molecule type" value="Genomic_DNA"/>
</dbReference>
<keyword evidence="2" id="KW-1185">Reference proteome</keyword>
<dbReference type="Proteomes" id="UP000234323">
    <property type="component" value="Unassembled WGS sequence"/>
</dbReference>
<dbReference type="VEuPathDB" id="FungiDB:RhiirFUN_018330"/>
<reference evidence="1 2" key="1">
    <citation type="submission" date="2015-10" db="EMBL/GenBank/DDBJ databases">
        <title>Genome analyses suggest a sexual origin of heterokaryosis in a supposedly ancient asexual fungus.</title>
        <authorList>
            <person name="Ropars J."/>
            <person name="Sedzielewska K."/>
            <person name="Noel J."/>
            <person name="Charron P."/>
            <person name="Farinelli L."/>
            <person name="Marton T."/>
            <person name="Kruger M."/>
            <person name="Pelin A."/>
            <person name="Brachmann A."/>
            <person name="Corradi N."/>
        </authorList>
    </citation>
    <scope>NUCLEOTIDE SEQUENCE [LARGE SCALE GENOMIC DNA]</scope>
    <source>
        <strain evidence="1 2">A4</strain>
    </source>
</reference>
<dbReference type="VEuPathDB" id="FungiDB:FUN_000937"/>
<name>A0A2I1GPI9_9GLOM</name>
<dbReference type="VEuPathDB" id="FungiDB:RhiirA1_454239"/>
<organism evidence="1 2">
    <name type="scientific">Rhizophagus irregularis</name>
    <dbReference type="NCBI Taxonomy" id="588596"/>
    <lineage>
        <taxon>Eukaryota</taxon>
        <taxon>Fungi</taxon>
        <taxon>Fungi incertae sedis</taxon>
        <taxon>Mucoromycota</taxon>
        <taxon>Glomeromycotina</taxon>
        <taxon>Glomeromycetes</taxon>
        <taxon>Glomerales</taxon>
        <taxon>Glomeraceae</taxon>
        <taxon>Rhizophagus</taxon>
    </lineage>
</organism>